<protein>
    <submittedName>
        <fullName evidence="2">Uncharacterized protein</fullName>
    </submittedName>
</protein>
<dbReference type="Proteomes" id="UP000317178">
    <property type="component" value="Chromosome"/>
</dbReference>
<accession>A0A518CKS7</accession>
<evidence type="ECO:0000256" key="1">
    <source>
        <dbReference type="SAM" id="SignalP"/>
    </source>
</evidence>
<dbReference type="EMBL" id="CP036281">
    <property type="protein sequence ID" value="QDU79828.1"/>
    <property type="molecule type" value="Genomic_DNA"/>
</dbReference>
<reference evidence="2 3" key="1">
    <citation type="submission" date="2019-02" db="EMBL/GenBank/DDBJ databases">
        <title>Deep-cultivation of Planctomycetes and their phenomic and genomic characterization uncovers novel biology.</title>
        <authorList>
            <person name="Wiegand S."/>
            <person name="Jogler M."/>
            <person name="Boedeker C."/>
            <person name="Pinto D."/>
            <person name="Vollmers J."/>
            <person name="Rivas-Marin E."/>
            <person name="Kohn T."/>
            <person name="Peeters S.H."/>
            <person name="Heuer A."/>
            <person name="Rast P."/>
            <person name="Oberbeckmann S."/>
            <person name="Bunk B."/>
            <person name="Jeske O."/>
            <person name="Meyerdierks A."/>
            <person name="Storesund J.E."/>
            <person name="Kallscheuer N."/>
            <person name="Luecker S."/>
            <person name="Lage O.M."/>
            <person name="Pohl T."/>
            <person name="Merkel B.J."/>
            <person name="Hornburger P."/>
            <person name="Mueller R.-W."/>
            <person name="Bruemmer F."/>
            <person name="Labrenz M."/>
            <person name="Spormann A.M."/>
            <person name="Op den Camp H."/>
            <person name="Overmann J."/>
            <person name="Amann R."/>
            <person name="Jetten M.S.M."/>
            <person name="Mascher T."/>
            <person name="Medema M.H."/>
            <person name="Devos D.P."/>
            <person name="Kaster A.-K."/>
            <person name="Ovreas L."/>
            <person name="Rohde M."/>
            <person name="Galperin M.Y."/>
            <person name="Jogler C."/>
        </authorList>
    </citation>
    <scope>NUCLEOTIDE SEQUENCE [LARGE SCALE GENOMIC DNA]</scope>
    <source>
        <strain evidence="2 3">Pla110</strain>
    </source>
</reference>
<evidence type="ECO:0000313" key="3">
    <source>
        <dbReference type="Proteomes" id="UP000317178"/>
    </source>
</evidence>
<keyword evidence="3" id="KW-1185">Reference proteome</keyword>
<dbReference type="KEGG" id="plon:Pla110_15470"/>
<dbReference type="RefSeq" id="WP_144994743.1">
    <property type="nucleotide sequence ID" value="NZ_CP036281.1"/>
</dbReference>
<proteinExistence type="predicted"/>
<dbReference type="OrthoDB" id="292253at2"/>
<sequence precursor="true">MKNTMCKLSGLTAGLMVCTLALCSTGCQSWIGGQTLPSPHYLTDDIQYFPKGPEFRLTNTVRQHEEYRLQQEAIEAGLTE</sequence>
<evidence type="ECO:0000313" key="2">
    <source>
        <dbReference type="EMBL" id="QDU79828.1"/>
    </source>
</evidence>
<name>A0A518CKS7_9PLAN</name>
<keyword evidence="1" id="KW-0732">Signal</keyword>
<organism evidence="2 3">
    <name type="scientific">Polystyrenella longa</name>
    <dbReference type="NCBI Taxonomy" id="2528007"/>
    <lineage>
        <taxon>Bacteria</taxon>
        <taxon>Pseudomonadati</taxon>
        <taxon>Planctomycetota</taxon>
        <taxon>Planctomycetia</taxon>
        <taxon>Planctomycetales</taxon>
        <taxon>Planctomycetaceae</taxon>
        <taxon>Polystyrenella</taxon>
    </lineage>
</organism>
<gene>
    <name evidence="2" type="ORF">Pla110_15470</name>
</gene>
<feature type="signal peptide" evidence="1">
    <location>
        <begin position="1"/>
        <end position="29"/>
    </location>
</feature>
<dbReference type="AlphaFoldDB" id="A0A518CKS7"/>
<feature type="chain" id="PRO_5021903341" evidence="1">
    <location>
        <begin position="30"/>
        <end position="80"/>
    </location>
</feature>